<organism evidence="1 2">
    <name type="scientific">Bacteroides fragilis</name>
    <dbReference type="NCBI Taxonomy" id="817"/>
    <lineage>
        <taxon>Bacteria</taxon>
        <taxon>Pseudomonadati</taxon>
        <taxon>Bacteroidota</taxon>
        <taxon>Bacteroidia</taxon>
        <taxon>Bacteroidales</taxon>
        <taxon>Bacteroidaceae</taxon>
        <taxon>Bacteroides</taxon>
    </lineage>
</organism>
<dbReference type="AlphaFoldDB" id="A0A396C1B1"/>
<gene>
    <name evidence="1" type="ORF">DW228_13040</name>
</gene>
<evidence type="ECO:0000313" key="2">
    <source>
        <dbReference type="Proteomes" id="UP000266644"/>
    </source>
</evidence>
<dbReference type="Pfam" id="PF15869">
    <property type="entry name" value="TolB_like"/>
    <property type="match status" value="1"/>
</dbReference>
<reference evidence="1 2" key="1">
    <citation type="submission" date="2018-08" db="EMBL/GenBank/DDBJ databases">
        <title>A genome reference for cultivated species of the human gut microbiota.</title>
        <authorList>
            <person name="Zou Y."/>
            <person name="Xue W."/>
            <person name="Luo G."/>
        </authorList>
    </citation>
    <scope>NUCLEOTIDE SEQUENCE [LARGE SCALE GENOMIC DNA]</scope>
    <source>
        <strain evidence="1 2">AM18-6</strain>
    </source>
</reference>
<proteinExistence type="predicted"/>
<dbReference type="EMBL" id="QRJE01000020">
    <property type="protein sequence ID" value="RHH10006.1"/>
    <property type="molecule type" value="Genomic_DNA"/>
</dbReference>
<comment type="caution">
    <text evidence="1">The sequence shown here is derived from an EMBL/GenBank/DDBJ whole genome shotgun (WGS) entry which is preliminary data.</text>
</comment>
<evidence type="ECO:0000313" key="1">
    <source>
        <dbReference type="EMBL" id="RHH10006.1"/>
    </source>
</evidence>
<sequence length="398" mass="45623">MEGKLLRLIYKSRVCDGIQVDMLYICGSNLNWCTMEILLLKDMRLKLTAVLGILFLVVSCQRQPEEVSIPVLPLDLTSATSVPYQVVRTDYLFSYPECMWIDGDCLIVQDKRAVTKLFHLINLTDGLLKEEFCLWGDGPGEYSDATLNTVWDRTKGTLSYFSANKRALVTYRKYGDFFKYSDSHSLRGMEGSKDTHFKEMIPCGKHYIALGERGIFQQRRFAVLDSACQIMNQLGNYPALSDLLVDPENDLQKMLFDPALFKISPDWGKAVFATYRGALIQFYDLKGLPDSIHHVYSRQLEVPIKKSQISKEHEGWVYGFEDVSVTDSAVYAIYNGETAEENPLLGKKILVFDWRGNLQKIYQLDLNLRCLTIDERRHCIYAVGYTEEDGFFLVTINM</sequence>
<accession>A0A396C1B1</accession>
<protein>
    <submittedName>
        <fullName evidence="1">Uncharacterized protein</fullName>
    </submittedName>
</protein>
<dbReference type="Proteomes" id="UP000266644">
    <property type="component" value="Unassembled WGS sequence"/>
</dbReference>
<name>A0A396C1B1_BACFG</name>